<dbReference type="InterPro" id="IPR036397">
    <property type="entry name" value="RNaseH_sf"/>
</dbReference>
<gene>
    <name evidence="1" type="ORF">S01H1_34027</name>
</gene>
<proteinExistence type="predicted"/>
<evidence type="ECO:0000313" key="1">
    <source>
        <dbReference type="EMBL" id="GAG13860.1"/>
    </source>
</evidence>
<protein>
    <submittedName>
        <fullName evidence="1">Uncharacterized protein</fullName>
    </submittedName>
</protein>
<accession>X0V6X2</accession>
<reference evidence="1" key="1">
    <citation type="journal article" date="2014" name="Front. Microbiol.">
        <title>High frequency of phylogenetically diverse reductive dehalogenase-homologous genes in deep subseafloor sedimentary metagenomes.</title>
        <authorList>
            <person name="Kawai M."/>
            <person name="Futagami T."/>
            <person name="Toyoda A."/>
            <person name="Takaki Y."/>
            <person name="Nishi S."/>
            <person name="Hori S."/>
            <person name="Arai W."/>
            <person name="Tsubouchi T."/>
            <person name="Morono Y."/>
            <person name="Uchiyama I."/>
            <person name="Ito T."/>
            <person name="Fujiyama A."/>
            <person name="Inagaki F."/>
            <person name="Takami H."/>
        </authorList>
    </citation>
    <scope>NUCLEOTIDE SEQUENCE</scope>
    <source>
        <strain evidence="1">Expedition CK06-06</strain>
    </source>
</reference>
<comment type="caution">
    <text evidence="1">The sequence shown here is derived from an EMBL/GenBank/DDBJ whole genome shotgun (WGS) entry which is preliminary data.</text>
</comment>
<dbReference type="AlphaFoldDB" id="X0V6X2"/>
<name>X0V6X2_9ZZZZ</name>
<organism evidence="1">
    <name type="scientific">marine sediment metagenome</name>
    <dbReference type="NCBI Taxonomy" id="412755"/>
    <lineage>
        <taxon>unclassified sequences</taxon>
        <taxon>metagenomes</taxon>
        <taxon>ecological metagenomes</taxon>
    </lineage>
</organism>
<sequence>LIADFLNEQHSLVDGILGYIKLCGIEKITALEKNPGYGVIKGQHYGIIESWFRSLELGFLEYCPPQYVRKGKKSNLTVNFIPPIWVKMWVTGKAKADKAVIMKAVLKKWGQDFETNDEADAYILARIAREVYLWEQRREMVRGMAFSVWCGSLGRMMTTVQQKILGQILTGREKLKEVQGG</sequence>
<dbReference type="Gene3D" id="3.30.420.10">
    <property type="entry name" value="Ribonuclease H-like superfamily/Ribonuclease H"/>
    <property type="match status" value="1"/>
</dbReference>
<dbReference type="GO" id="GO:0003676">
    <property type="term" value="F:nucleic acid binding"/>
    <property type="evidence" value="ECO:0007669"/>
    <property type="project" value="InterPro"/>
</dbReference>
<feature type="non-terminal residue" evidence="1">
    <location>
        <position position="1"/>
    </location>
</feature>
<dbReference type="EMBL" id="BARS01021153">
    <property type="protein sequence ID" value="GAG13860.1"/>
    <property type="molecule type" value="Genomic_DNA"/>
</dbReference>